<dbReference type="PANTHER" id="PTHR31528">
    <property type="entry name" value="4-AMINO-5-HYDROXYMETHYL-2-METHYLPYRIMIDINE PHOSPHATE SYNTHASE THI11-RELATED"/>
    <property type="match status" value="1"/>
</dbReference>
<evidence type="ECO:0000259" key="1">
    <source>
        <dbReference type="Pfam" id="PF09084"/>
    </source>
</evidence>
<dbReference type="AlphaFoldDB" id="A0A5M3Y140"/>
<dbReference type="GO" id="GO:0005524">
    <property type="term" value="F:ATP binding"/>
    <property type="evidence" value="ECO:0007669"/>
    <property type="project" value="UniProtKB-KW"/>
</dbReference>
<sequence length="342" mass="35954">MISRALHGVVGLAVATALLTGCSVASSGREQVTFMMDVALLPKHALFYSAVDQGFYRAAGFDVTIVPGSGSKNTALAVASGRVSFGFADFGQTALARSQGAKVKQLGLVQAQTAYATITTSDTGIRRWPDLKGKKVATEAGGAMTAMFPLARERAGLKESDVQLIAASGPAKIPGLLSGQWDATLAFYNSDQPVLVSLGYTPVMLKWSDLGISMYGNGIIAGDEAIAGDPDRVRRFVTATLRGVKWACDHQDQAGRSLLGHVRLMNQKAAQAGVASACDLVWSEETRARGLGVMTDAGVRHVLDLTGRYVKADTGGVRPADLYTDEFLVPIGPATVIDAPHN</sequence>
<accession>A0A5M3Y140</accession>
<feature type="domain" description="SsuA/THI5-like" evidence="1">
    <location>
        <begin position="42"/>
        <end position="254"/>
    </location>
</feature>
<keyword evidence="3" id="KW-1185">Reference proteome</keyword>
<dbReference type="InterPro" id="IPR015168">
    <property type="entry name" value="SsuA/THI5"/>
</dbReference>
<dbReference type="OrthoDB" id="5348911at2"/>
<dbReference type="Proteomes" id="UP000377595">
    <property type="component" value="Unassembled WGS sequence"/>
</dbReference>
<dbReference type="Pfam" id="PF09084">
    <property type="entry name" value="NMT1"/>
    <property type="match status" value="1"/>
</dbReference>
<dbReference type="PROSITE" id="PS51257">
    <property type="entry name" value="PROKAR_LIPOPROTEIN"/>
    <property type="match status" value="1"/>
</dbReference>
<gene>
    <name evidence="2" type="ORF">Aple_099440</name>
</gene>
<reference evidence="2 3" key="1">
    <citation type="submission" date="2019-10" db="EMBL/GenBank/DDBJ databases">
        <title>Whole genome shotgun sequence of Acrocarpospora pleiomorpha NBRC 16267.</title>
        <authorList>
            <person name="Ichikawa N."/>
            <person name="Kimura A."/>
            <person name="Kitahashi Y."/>
            <person name="Komaki H."/>
            <person name="Oguchi A."/>
        </authorList>
    </citation>
    <scope>NUCLEOTIDE SEQUENCE [LARGE SCALE GENOMIC DNA]</scope>
    <source>
        <strain evidence="2 3">NBRC 16267</strain>
    </source>
</reference>
<dbReference type="GO" id="GO:0009228">
    <property type="term" value="P:thiamine biosynthetic process"/>
    <property type="evidence" value="ECO:0007669"/>
    <property type="project" value="InterPro"/>
</dbReference>
<comment type="caution">
    <text evidence="2">The sequence shown here is derived from an EMBL/GenBank/DDBJ whole genome shotgun (WGS) entry which is preliminary data.</text>
</comment>
<evidence type="ECO:0000313" key="3">
    <source>
        <dbReference type="Proteomes" id="UP000377595"/>
    </source>
</evidence>
<proteinExistence type="predicted"/>
<evidence type="ECO:0000313" key="2">
    <source>
        <dbReference type="EMBL" id="GES27045.1"/>
    </source>
</evidence>
<dbReference type="PANTHER" id="PTHR31528:SF15">
    <property type="entry name" value="RIBOFLAVIN-BINDING PROTEIN RIBY"/>
    <property type="match status" value="1"/>
</dbReference>
<protein>
    <submittedName>
        <fullName evidence="2">ABC transporter ATP-binding protein</fullName>
    </submittedName>
</protein>
<dbReference type="SUPFAM" id="SSF53850">
    <property type="entry name" value="Periplasmic binding protein-like II"/>
    <property type="match status" value="1"/>
</dbReference>
<keyword evidence="2" id="KW-0547">Nucleotide-binding</keyword>
<organism evidence="2 3">
    <name type="scientific">Acrocarpospora pleiomorpha</name>
    <dbReference type="NCBI Taxonomy" id="90975"/>
    <lineage>
        <taxon>Bacteria</taxon>
        <taxon>Bacillati</taxon>
        <taxon>Actinomycetota</taxon>
        <taxon>Actinomycetes</taxon>
        <taxon>Streptosporangiales</taxon>
        <taxon>Streptosporangiaceae</taxon>
        <taxon>Acrocarpospora</taxon>
    </lineage>
</organism>
<dbReference type="RefSeq" id="WP_155351720.1">
    <property type="nucleotide sequence ID" value="NZ_BAAAHM010000006.1"/>
</dbReference>
<keyword evidence="2" id="KW-0067">ATP-binding</keyword>
<name>A0A5M3Y140_9ACTN</name>
<dbReference type="InterPro" id="IPR027939">
    <property type="entry name" value="NMT1/THI5"/>
</dbReference>
<dbReference type="EMBL" id="BLAF01000107">
    <property type="protein sequence ID" value="GES27045.1"/>
    <property type="molecule type" value="Genomic_DNA"/>
</dbReference>
<dbReference type="Gene3D" id="3.40.190.10">
    <property type="entry name" value="Periplasmic binding protein-like II"/>
    <property type="match status" value="2"/>
</dbReference>